<protein>
    <submittedName>
        <fullName evidence="1">60S ribosomal protein L24a</fullName>
    </submittedName>
</protein>
<keyword evidence="1" id="KW-0687">Ribonucleoprotein</keyword>
<name>A0A146FSH6_ASPKA</name>
<keyword evidence="1" id="KW-0689">Ribosomal protein</keyword>
<reference evidence="1 2" key="1">
    <citation type="journal article" date="2016" name="DNA Res.">
        <title>Genome sequence of Aspergillus luchuensis NBRC 4314.</title>
        <authorList>
            <person name="Yamada O."/>
            <person name="Machida M."/>
            <person name="Hosoyama A."/>
            <person name="Goto M."/>
            <person name="Takahashi T."/>
            <person name="Futagami T."/>
            <person name="Yamagata Y."/>
            <person name="Takeuchi M."/>
            <person name="Kobayashi T."/>
            <person name="Koike H."/>
            <person name="Abe K."/>
            <person name="Asai K."/>
            <person name="Arita M."/>
            <person name="Fujita N."/>
            <person name="Fukuda K."/>
            <person name="Higa K."/>
            <person name="Horikawa H."/>
            <person name="Ishikawa T."/>
            <person name="Jinno K."/>
            <person name="Kato Y."/>
            <person name="Kirimura K."/>
            <person name="Mizutani O."/>
            <person name="Nakasone K."/>
            <person name="Sano M."/>
            <person name="Shiraishi Y."/>
            <person name="Tsukahara M."/>
            <person name="Gomi K."/>
        </authorList>
    </citation>
    <scope>NUCLEOTIDE SEQUENCE [LARGE SCALE GENOMIC DNA]</scope>
    <source>
        <strain evidence="1 2">RIB 2604</strain>
    </source>
</reference>
<reference evidence="2" key="2">
    <citation type="submission" date="2016-02" db="EMBL/GenBank/DDBJ databases">
        <title>Genome sequencing of Aspergillus luchuensis NBRC 4314.</title>
        <authorList>
            <person name="Yamada O."/>
        </authorList>
    </citation>
    <scope>NUCLEOTIDE SEQUENCE [LARGE SCALE GENOMIC DNA]</scope>
    <source>
        <strain evidence="2">RIB 2604</strain>
    </source>
</reference>
<dbReference type="AlphaFoldDB" id="A0A146FSH6"/>
<sequence length="92" mass="10014">MQVPLGLMRFVHTAHDFKIDGSPLVTHSDSHTVPRMTLGSDDVGHITQTSGCVDAVQMSAASLELCRRNPSASWTCPPSNLGRQWSTRPKQA</sequence>
<dbReference type="GO" id="GO:0005840">
    <property type="term" value="C:ribosome"/>
    <property type="evidence" value="ECO:0007669"/>
    <property type="project" value="UniProtKB-KW"/>
</dbReference>
<evidence type="ECO:0000313" key="1">
    <source>
        <dbReference type="EMBL" id="GAT28626.1"/>
    </source>
</evidence>
<accession>A0A146FSH6</accession>
<gene>
    <name evidence="1" type="ORF">RIB2604_02602690</name>
</gene>
<dbReference type="Proteomes" id="UP000075230">
    <property type="component" value="Unassembled WGS sequence"/>
</dbReference>
<comment type="caution">
    <text evidence="1">The sequence shown here is derived from an EMBL/GenBank/DDBJ whole genome shotgun (WGS) entry which is preliminary data.</text>
</comment>
<proteinExistence type="predicted"/>
<evidence type="ECO:0000313" key="2">
    <source>
        <dbReference type="Proteomes" id="UP000075230"/>
    </source>
</evidence>
<dbReference type="EMBL" id="BCWF01000025">
    <property type="protein sequence ID" value="GAT28626.1"/>
    <property type="molecule type" value="Genomic_DNA"/>
</dbReference>
<organism evidence="1 2">
    <name type="scientific">Aspergillus kawachii</name>
    <name type="common">White koji mold</name>
    <name type="synonym">Aspergillus awamori var. kawachi</name>
    <dbReference type="NCBI Taxonomy" id="1069201"/>
    <lineage>
        <taxon>Eukaryota</taxon>
        <taxon>Fungi</taxon>
        <taxon>Dikarya</taxon>
        <taxon>Ascomycota</taxon>
        <taxon>Pezizomycotina</taxon>
        <taxon>Eurotiomycetes</taxon>
        <taxon>Eurotiomycetidae</taxon>
        <taxon>Eurotiales</taxon>
        <taxon>Aspergillaceae</taxon>
        <taxon>Aspergillus</taxon>
        <taxon>Aspergillus subgen. Circumdati</taxon>
    </lineage>
</organism>